<feature type="compositionally biased region" description="Basic and acidic residues" evidence="1">
    <location>
        <begin position="15"/>
        <end position="24"/>
    </location>
</feature>
<name>A0ABY0TAN9_9PROT</name>
<evidence type="ECO:0000256" key="1">
    <source>
        <dbReference type="SAM" id="MobiDB-lite"/>
    </source>
</evidence>
<accession>A0ABY0TAN9</accession>
<comment type="caution">
    <text evidence="2">The sequence shown here is derived from an EMBL/GenBank/DDBJ whole genome shotgun (WGS) entry which is preliminary data.</text>
</comment>
<evidence type="ECO:0000313" key="3">
    <source>
        <dbReference type="Proteomes" id="UP000183471"/>
    </source>
</evidence>
<protein>
    <submittedName>
        <fullName evidence="2">Uncharacterized protein</fullName>
    </submittedName>
</protein>
<organism evidence="2 3">
    <name type="scientific">Nitrosospira multiformis</name>
    <dbReference type="NCBI Taxonomy" id="1231"/>
    <lineage>
        <taxon>Bacteria</taxon>
        <taxon>Pseudomonadati</taxon>
        <taxon>Pseudomonadota</taxon>
        <taxon>Betaproteobacteria</taxon>
        <taxon>Nitrosomonadales</taxon>
        <taxon>Nitrosomonadaceae</taxon>
        <taxon>Nitrosospira</taxon>
    </lineage>
</organism>
<feature type="compositionally biased region" description="Basic residues" evidence="1">
    <location>
        <begin position="25"/>
        <end position="35"/>
    </location>
</feature>
<keyword evidence="3" id="KW-1185">Reference proteome</keyword>
<dbReference type="Proteomes" id="UP000183471">
    <property type="component" value="Unassembled WGS sequence"/>
</dbReference>
<gene>
    <name evidence="2" type="ORF">SAMN05216402_1258</name>
</gene>
<reference evidence="2 3" key="1">
    <citation type="submission" date="2016-10" db="EMBL/GenBank/DDBJ databases">
        <authorList>
            <person name="Varghese N."/>
            <person name="Submissions S."/>
        </authorList>
    </citation>
    <scope>NUCLEOTIDE SEQUENCE [LARGE SCALE GENOMIC DNA]</scope>
    <source>
        <strain evidence="2 3">Nl1</strain>
    </source>
</reference>
<feature type="region of interest" description="Disordered" evidence="1">
    <location>
        <begin position="1"/>
        <end position="36"/>
    </location>
</feature>
<proteinExistence type="predicted"/>
<evidence type="ECO:0000313" key="2">
    <source>
        <dbReference type="EMBL" id="SDQ54509.1"/>
    </source>
</evidence>
<dbReference type="EMBL" id="FNKY01000001">
    <property type="protein sequence ID" value="SDQ54509.1"/>
    <property type="molecule type" value="Genomic_DNA"/>
</dbReference>
<sequence length="64" mass="7351">MPLARSGLVFTDTGHSNENKENEKKKNRSHRNIRRRNNDLLRIFNGTEYNSSSGHYTISGCRDG</sequence>